<comment type="caution">
    <text evidence="2">The sequence shown here is derived from an EMBL/GenBank/DDBJ whole genome shotgun (WGS) entry which is preliminary data.</text>
</comment>
<proteinExistence type="predicted"/>
<reference evidence="3" key="1">
    <citation type="journal article" date="2019" name="Int. J. Syst. Evol. Microbiol.">
        <title>The Global Catalogue of Microorganisms (GCM) 10K type strain sequencing project: providing services to taxonomists for standard genome sequencing and annotation.</title>
        <authorList>
            <consortium name="The Broad Institute Genomics Platform"/>
            <consortium name="The Broad Institute Genome Sequencing Center for Infectious Disease"/>
            <person name="Wu L."/>
            <person name="Ma J."/>
        </authorList>
    </citation>
    <scope>NUCLEOTIDE SEQUENCE [LARGE SCALE GENOMIC DNA]</scope>
    <source>
        <strain evidence="3">CCUG 56754</strain>
    </source>
</reference>
<dbReference type="SUPFAM" id="SSF54593">
    <property type="entry name" value="Glyoxalase/Bleomycin resistance protein/Dihydroxybiphenyl dioxygenase"/>
    <property type="match status" value="1"/>
</dbReference>
<dbReference type="InterPro" id="IPR040553">
    <property type="entry name" value="TxDE"/>
</dbReference>
<keyword evidence="3" id="KW-1185">Reference proteome</keyword>
<dbReference type="RefSeq" id="WP_390364577.1">
    <property type="nucleotide sequence ID" value="NZ_JBHTKJ010000073.1"/>
</dbReference>
<sequence>MEAHAEGRFSIVVGSSELEFVQRDNEGCFYHFAFNLAIGHFEGAKKYIQSRVPLNIEDNKDEVYFEYANGRAFYFEDPSNNIVEFIVRENFSEEMKGPFSINNLLNIAEISLTTNDVRKHGKKLTDLGIPERDGDVVDPNSLNFMGENGSYLLLGPTGRKWLFSQQFSVPYPITITLGDGRRICLNEKGELELS</sequence>
<dbReference type="Pfam" id="PF18711">
    <property type="entry name" value="TxDE"/>
    <property type="match status" value="1"/>
</dbReference>
<name>A0ABW3LSQ9_9BACI</name>
<dbReference type="Gene3D" id="3.10.180.10">
    <property type="entry name" value="2,3-Dihydroxybiphenyl 1,2-Dioxygenase, domain 1"/>
    <property type="match status" value="1"/>
</dbReference>
<evidence type="ECO:0000313" key="3">
    <source>
        <dbReference type="Proteomes" id="UP001597040"/>
    </source>
</evidence>
<dbReference type="EMBL" id="JBHTKJ010000073">
    <property type="protein sequence ID" value="MFD1040466.1"/>
    <property type="molecule type" value="Genomic_DNA"/>
</dbReference>
<accession>A0ABW3LSQ9</accession>
<organism evidence="2 3">
    <name type="scientific">Virgibacillus byunsanensis</name>
    <dbReference type="NCBI Taxonomy" id="570945"/>
    <lineage>
        <taxon>Bacteria</taxon>
        <taxon>Bacillati</taxon>
        <taxon>Bacillota</taxon>
        <taxon>Bacilli</taxon>
        <taxon>Bacillales</taxon>
        <taxon>Bacillaceae</taxon>
        <taxon>Virgibacillus</taxon>
    </lineage>
</organism>
<dbReference type="Proteomes" id="UP001597040">
    <property type="component" value="Unassembled WGS sequence"/>
</dbReference>
<dbReference type="InterPro" id="IPR029068">
    <property type="entry name" value="Glyas_Bleomycin-R_OHBP_Dase"/>
</dbReference>
<evidence type="ECO:0000313" key="2">
    <source>
        <dbReference type="EMBL" id="MFD1040466.1"/>
    </source>
</evidence>
<gene>
    <name evidence="2" type="ORF">ACFQ3N_18990</name>
</gene>
<evidence type="ECO:0000259" key="1">
    <source>
        <dbReference type="Pfam" id="PF18711"/>
    </source>
</evidence>
<protein>
    <submittedName>
        <fullName evidence="2">Glyoxalase</fullName>
    </submittedName>
</protein>
<feature type="domain" description="Toxoflavin-degrading enzyme" evidence="1">
    <location>
        <begin position="107"/>
        <end position="159"/>
    </location>
</feature>